<dbReference type="RefSeq" id="WP_130480184.1">
    <property type="nucleotide sequence ID" value="NZ_SGWV01000007.1"/>
</dbReference>
<dbReference type="EMBL" id="SGWV01000007">
    <property type="protein sequence ID" value="RZS57980.1"/>
    <property type="molecule type" value="Genomic_DNA"/>
</dbReference>
<proteinExistence type="predicted"/>
<dbReference type="Gene3D" id="3.30.160.250">
    <property type="match status" value="1"/>
</dbReference>
<evidence type="ECO:0000259" key="1">
    <source>
        <dbReference type="Pfam" id="PF15919"/>
    </source>
</evidence>
<protein>
    <submittedName>
        <fullName evidence="2">Putative RNase H-like HicB family nuclease</fullName>
    </submittedName>
</protein>
<accession>A0A4V2EX22</accession>
<sequence>MSFFIYPVVVDLPTDRTGWAVVVPDLPGCFAGGNSLAEAMAAARGAVIRWVVTARAEGLAVPPPSSIEALQAMPDYRGWVVRTIQVELPD</sequence>
<reference evidence="2 3" key="1">
    <citation type="submission" date="2019-02" db="EMBL/GenBank/DDBJ databases">
        <title>Genomic Encyclopedia of Type Strains, Phase IV (KMG-IV): sequencing the most valuable type-strain genomes for metagenomic binning, comparative biology and taxonomic classification.</title>
        <authorList>
            <person name="Goeker M."/>
        </authorList>
    </citation>
    <scope>NUCLEOTIDE SEQUENCE [LARGE SCALE GENOMIC DNA]</scope>
    <source>
        <strain evidence="2 3">DSM 10617</strain>
    </source>
</reference>
<evidence type="ECO:0000313" key="3">
    <source>
        <dbReference type="Proteomes" id="UP000293433"/>
    </source>
</evidence>
<dbReference type="Pfam" id="PF15919">
    <property type="entry name" value="HicB_lk_antitox"/>
    <property type="match status" value="1"/>
</dbReference>
<dbReference type="Proteomes" id="UP000293433">
    <property type="component" value="Unassembled WGS sequence"/>
</dbReference>
<organism evidence="2 3">
    <name type="scientific">Sphaerotilus mobilis</name>
    <dbReference type="NCBI Taxonomy" id="47994"/>
    <lineage>
        <taxon>Bacteria</taxon>
        <taxon>Pseudomonadati</taxon>
        <taxon>Pseudomonadota</taxon>
        <taxon>Betaproteobacteria</taxon>
        <taxon>Burkholderiales</taxon>
        <taxon>Sphaerotilaceae</taxon>
        <taxon>Sphaerotilus</taxon>
    </lineage>
</organism>
<name>A0A4V2EX22_9BURK</name>
<feature type="domain" description="HicB-like antitoxin of toxin-antitoxin system" evidence="1">
    <location>
        <begin position="6"/>
        <end position="88"/>
    </location>
</feature>
<dbReference type="OrthoDB" id="9807959at2"/>
<dbReference type="InterPro" id="IPR031807">
    <property type="entry name" value="HicB-like"/>
</dbReference>
<gene>
    <name evidence="2" type="ORF">EV685_0256</name>
</gene>
<dbReference type="AlphaFoldDB" id="A0A4V2EX22"/>
<dbReference type="InterPro" id="IPR035069">
    <property type="entry name" value="TTHA1013/TTHA0281-like"/>
</dbReference>
<comment type="caution">
    <text evidence="2">The sequence shown here is derived from an EMBL/GenBank/DDBJ whole genome shotgun (WGS) entry which is preliminary data.</text>
</comment>
<evidence type="ECO:0000313" key="2">
    <source>
        <dbReference type="EMBL" id="RZS57980.1"/>
    </source>
</evidence>
<dbReference type="SUPFAM" id="SSF143100">
    <property type="entry name" value="TTHA1013/TTHA0281-like"/>
    <property type="match status" value="1"/>
</dbReference>
<keyword evidence="3" id="KW-1185">Reference proteome</keyword>